<organism evidence="2 3">
    <name type="scientific">Paraburkholderia piptadeniae</name>
    <dbReference type="NCBI Taxonomy" id="1701573"/>
    <lineage>
        <taxon>Bacteria</taxon>
        <taxon>Pseudomonadati</taxon>
        <taxon>Pseudomonadota</taxon>
        <taxon>Betaproteobacteria</taxon>
        <taxon>Burkholderiales</taxon>
        <taxon>Burkholderiaceae</taxon>
        <taxon>Paraburkholderia</taxon>
    </lineage>
</organism>
<evidence type="ECO:0000259" key="1">
    <source>
        <dbReference type="Pfam" id="PF00182"/>
    </source>
</evidence>
<dbReference type="Proteomes" id="UP000195569">
    <property type="component" value="Unassembled WGS sequence"/>
</dbReference>
<proteinExistence type="predicted"/>
<comment type="caution">
    <text evidence="2">The sequence shown here is derived from an EMBL/GenBank/DDBJ whole genome shotgun (WGS) entry which is preliminary data.</text>
</comment>
<dbReference type="Pfam" id="PF00182">
    <property type="entry name" value="Glyco_hydro_19"/>
    <property type="match status" value="1"/>
</dbReference>
<protein>
    <recommendedName>
        <fullName evidence="1">Glycoside hydrolase family 19 catalytic domain-containing protein</fullName>
    </recommendedName>
</protein>
<dbReference type="InterPro" id="IPR023346">
    <property type="entry name" value="Lysozyme-like_dom_sf"/>
</dbReference>
<name>A0A1N7S8J5_9BURK</name>
<dbReference type="PANTHER" id="PTHR34408">
    <property type="entry name" value="FAMILY PROTEIN, PUTATIVE-RELATED"/>
    <property type="match status" value="1"/>
</dbReference>
<dbReference type="Gene3D" id="1.10.530.10">
    <property type="match status" value="1"/>
</dbReference>
<dbReference type="InterPro" id="IPR000726">
    <property type="entry name" value="Glyco_hydro_19_cat"/>
</dbReference>
<dbReference type="EMBL" id="CYGY02000035">
    <property type="protein sequence ID" value="SIT43642.1"/>
    <property type="molecule type" value="Genomic_DNA"/>
</dbReference>
<dbReference type="RefSeq" id="WP_087735867.1">
    <property type="nucleotide sequence ID" value="NZ_CYGY02000035.1"/>
</dbReference>
<dbReference type="GO" id="GO:0004568">
    <property type="term" value="F:chitinase activity"/>
    <property type="evidence" value="ECO:0007669"/>
    <property type="project" value="InterPro"/>
</dbReference>
<sequence length="187" mass="20278">MSPETLASALQISLARATQWADPLSAAMALYDIDSPMRQAAFLAQCGHECGRFVWLREIWGPTPAQRLYEPFTPKSKALGNSQPGDGFRYRGGGLIQITGRYNYRVTGQKIGVDLEGSPDLIIEPSTAALAAAQFWSDRNFNAYADAGAFLTLSRAINLGNPNSAAMPEGMDDRNLLYTSCKQALGI</sequence>
<keyword evidence="3" id="KW-1185">Reference proteome</keyword>
<dbReference type="OrthoDB" id="1242806at2"/>
<dbReference type="SUPFAM" id="SSF53955">
    <property type="entry name" value="Lysozyme-like"/>
    <property type="match status" value="1"/>
</dbReference>
<dbReference type="GO" id="GO:0006032">
    <property type="term" value="P:chitin catabolic process"/>
    <property type="evidence" value="ECO:0007669"/>
    <property type="project" value="InterPro"/>
</dbReference>
<evidence type="ECO:0000313" key="2">
    <source>
        <dbReference type="EMBL" id="SIT43642.1"/>
    </source>
</evidence>
<accession>A0A1N7S8J5</accession>
<dbReference type="InterPro" id="IPR052354">
    <property type="entry name" value="Cell_Wall_Dynamics_Protein"/>
</dbReference>
<dbReference type="PANTHER" id="PTHR34408:SF1">
    <property type="entry name" value="GLYCOSYL HYDROLASE FAMILY 19 DOMAIN-CONTAINING PROTEIN HI_1415"/>
    <property type="match status" value="1"/>
</dbReference>
<dbReference type="GO" id="GO:0016998">
    <property type="term" value="P:cell wall macromolecule catabolic process"/>
    <property type="evidence" value="ECO:0007669"/>
    <property type="project" value="InterPro"/>
</dbReference>
<feature type="domain" description="Glycoside hydrolase family 19 catalytic" evidence="1">
    <location>
        <begin position="40"/>
        <end position="136"/>
    </location>
</feature>
<dbReference type="AlphaFoldDB" id="A0A1N7S8J5"/>
<evidence type="ECO:0000313" key="3">
    <source>
        <dbReference type="Proteomes" id="UP000195569"/>
    </source>
</evidence>
<reference evidence="2" key="1">
    <citation type="submission" date="2016-12" db="EMBL/GenBank/DDBJ databases">
        <authorList>
            <person name="Moulin L."/>
        </authorList>
    </citation>
    <scope>NUCLEOTIDE SEQUENCE [LARGE SCALE GENOMIC DNA]</scope>
    <source>
        <strain evidence="2">STM 7183</strain>
    </source>
</reference>
<gene>
    <name evidence="2" type="ORF">BN2476_350208</name>
</gene>